<organism evidence="1 2">
    <name type="scientific">Caerostris extrusa</name>
    <name type="common">Bark spider</name>
    <name type="synonym">Caerostris bankana</name>
    <dbReference type="NCBI Taxonomy" id="172846"/>
    <lineage>
        <taxon>Eukaryota</taxon>
        <taxon>Metazoa</taxon>
        <taxon>Ecdysozoa</taxon>
        <taxon>Arthropoda</taxon>
        <taxon>Chelicerata</taxon>
        <taxon>Arachnida</taxon>
        <taxon>Araneae</taxon>
        <taxon>Araneomorphae</taxon>
        <taxon>Entelegynae</taxon>
        <taxon>Araneoidea</taxon>
        <taxon>Araneidae</taxon>
        <taxon>Caerostris</taxon>
    </lineage>
</organism>
<gene>
    <name evidence="1" type="ORF">CEXT_42741</name>
</gene>
<protein>
    <submittedName>
        <fullName evidence="1">Uncharacterized protein</fullName>
    </submittedName>
</protein>
<dbReference type="EMBL" id="BPLR01007001">
    <property type="protein sequence ID" value="GIY13782.1"/>
    <property type="molecule type" value="Genomic_DNA"/>
</dbReference>
<evidence type="ECO:0000313" key="2">
    <source>
        <dbReference type="Proteomes" id="UP001054945"/>
    </source>
</evidence>
<reference evidence="1 2" key="1">
    <citation type="submission" date="2021-06" db="EMBL/GenBank/DDBJ databases">
        <title>Caerostris extrusa draft genome.</title>
        <authorList>
            <person name="Kono N."/>
            <person name="Arakawa K."/>
        </authorList>
    </citation>
    <scope>NUCLEOTIDE SEQUENCE [LARGE SCALE GENOMIC DNA]</scope>
</reference>
<proteinExistence type="predicted"/>
<accession>A0AAV4R0G4</accession>
<dbReference type="AlphaFoldDB" id="A0AAV4R0G4"/>
<name>A0AAV4R0G4_CAEEX</name>
<evidence type="ECO:0000313" key="1">
    <source>
        <dbReference type="EMBL" id="GIY13782.1"/>
    </source>
</evidence>
<comment type="caution">
    <text evidence="1">The sequence shown here is derived from an EMBL/GenBank/DDBJ whole genome shotgun (WGS) entry which is preliminary data.</text>
</comment>
<sequence>MALRHASNAIGGIGIAVGNGIWRNIGICRKWPSDMPEKQSESEHMWSAAFTCLSLPNQKLLEIEEHFSATLVNSPVSQSKKKLSKETAQNIYVNSETQFQCDAIMITSEGGF</sequence>
<dbReference type="Proteomes" id="UP001054945">
    <property type="component" value="Unassembled WGS sequence"/>
</dbReference>
<keyword evidence="2" id="KW-1185">Reference proteome</keyword>